<evidence type="ECO:0000256" key="1">
    <source>
        <dbReference type="ARBA" id="ARBA00001971"/>
    </source>
</evidence>
<dbReference type="PROSITE" id="PS00086">
    <property type="entry name" value="CYTOCHROME_P450"/>
    <property type="match status" value="1"/>
</dbReference>
<dbReference type="GO" id="GO:0004497">
    <property type="term" value="F:monooxygenase activity"/>
    <property type="evidence" value="ECO:0007669"/>
    <property type="project" value="UniProtKB-KW"/>
</dbReference>
<comment type="similarity">
    <text evidence="2 6">Belongs to the cytochrome P450 family.</text>
</comment>
<dbReference type="GeneID" id="54577826"/>
<dbReference type="InterPro" id="IPR036396">
    <property type="entry name" value="Cyt_P450_sf"/>
</dbReference>
<gene>
    <name evidence="8" type="ORF">BU26DRAFT_442182</name>
</gene>
<dbReference type="Gene3D" id="1.10.630.10">
    <property type="entry name" value="Cytochrome P450"/>
    <property type="match status" value="1"/>
</dbReference>
<dbReference type="EMBL" id="ML987216">
    <property type="protein sequence ID" value="KAF2240613.1"/>
    <property type="molecule type" value="Genomic_DNA"/>
</dbReference>
<evidence type="ECO:0000256" key="2">
    <source>
        <dbReference type="ARBA" id="ARBA00010617"/>
    </source>
</evidence>
<organism evidence="8 9">
    <name type="scientific">Trematosphaeria pertusa</name>
    <dbReference type="NCBI Taxonomy" id="390896"/>
    <lineage>
        <taxon>Eukaryota</taxon>
        <taxon>Fungi</taxon>
        <taxon>Dikarya</taxon>
        <taxon>Ascomycota</taxon>
        <taxon>Pezizomycotina</taxon>
        <taxon>Dothideomycetes</taxon>
        <taxon>Pleosporomycetidae</taxon>
        <taxon>Pleosporales</taxon>
        <taxon>Massarineae</taxon>
        <taxon>Trematosphaeriaceae</taxon>
        <taxon>Trematosphaeria</taxon>
    </lineage>
</organism>
<accession>A0A6A6HSW0</accession>
<comment type="cofactor">
    <cofactor evidence="1 5">
        <name>heme</name>
        <dbReference type="ChEBI" id="CHEBI:30413"/>
    </cofactor>
</comment>
<dbReference type="AlphaFoldDB" id="A0A6A6HSW0"/>
<evidence type="ECO:0000256" key="7">
    <source>
        <dbReference type="SAM" id="SignalP"/>
    </source>
</evidence>
<dbReference type="SUPFAM" id="SSF48264">
    <property type="entry name" value="Cytochrome P450"/>
    <property type="match status" value="1"/>
</dbReference>
<dbReference type="PRINTS" id="PR00465">
    <property type="entry name" value="EP450IV"/>
</dbReference>
<evidence type="ECO:0000313" key="9">
    <source>
        <dbReference type="Proteomes" id="UP000800094"/>
    </source>
</evidence>
<dbReference type="RefSeq" id="XP_033675617.1">
    <property type="nucleotide sequence ID" value="XM_033824496.1"/>
</dbReference>
<evidence type="ECO:0000313" key="8">
    <source>
        <dbReference type="EMBL" id="KAF2240613.1"/>
    </source>
</evidence>
<dbReference type="Pfam" id="PF00067">
    <property type="entry name" value="p450"/>
    <property type="match status" value="1"/>
</dbReference>
<dbReference type="GO" id="GO:0016705">
    <property type="term" value="F:oxidoreductase activity, acting on paired donors, with incorporation or reduction of molecular oxygen"/>
    <property type="evidence" value="ECO:0007669"/>
    <property type="project" value="InterPro"/>
</dbReference>
<evidence type="ECO:0000256" key="5">
    <source>
        <dbReference type="PIRSR" id="PIRSR602403-1"/>
    </source>
</evidence>
<evidence type="ECO:0000256" key="6">
    <source>
        <dbReference type="RuleBase" id="RU000461"/>
    </source>
</evidence>
<keyword evidence="6" id="KW-0560">Oxidoreductase</keyword>
<feature type="chain" id="PRO_5025543247" evidence="7">
    <location>
        <begin position="21"/>
        <end position="501"/>
    </location>
</feature>
<sequence length="501" mass="55703">MFACFAVVLAILLLVYRRLSRRGGAPQPSFIPEKIPFVSHALGIARHGAVYYKSISDRTRLPIFGLRLLTQTIYVVTDANLISKIQRHPTISFDPFVLLAAERLCGASPAMLQTMRNEMKDGKKTRSSLMNESHILTHSAFRSQTNLSEMVGKILDIVSGELEHTSAGDLFQWVRHTVCLASTDAVYGPQNPFRVDTGLEDAFWNYDADLSLLLLNFLPSLTARKGHFAKKALRQAFTNYFRNGGSEKASGFVRACNEANRKRGISEEDQAGFEVVHCIGLLVNTPPTLFWMIYHIFSDPDLLEKLRIELIACLQPDNIEDSTAKILDIEKVVSDSPLFQSTFKEVLRAHASSLSTRIVLEDTSIGSDILLKKNAVVHMPSACLHSDPAYFGPGTESFDASRFLPGNLLKEGMAAKSQAAFRPFGGGSTLCPGRHFATMQILSITALVVLGFDVVPERGEWVCPRVLESTMTTTVLPPKEDVRVRFERRRDPRVGSLRFKV</sequence>
<dbReference type="CDD" id="cd11040">
    <property type="entry name" value="CYP7_CYP8-like"/>
    <property type="match status" value="1"/>
</dbReference>
<keyword evidence="6" id="KW-0503">Monooxygenase</keyword>
<dbReference type="Proteomes" id="UP000800094">
    <property type="component" value="Unassembled WGS sequence"/>
</dbReference>
<keyword evidence="7" id="KW-0732">Signal</keyword>
<name>A0A6A6HSW0_9PLEO</name>
<keyword evidence="9" id="KW-1185">Reference proteome</keyword>
<dbReference type="InterPro" id="IPR001128">
    <property type="entry name" value="Cyt_P450"/>
</dbReference>
<dbReference type="InterPro" id="IPR017972">
    <property type="entry name" value="Cyt_P450_CS"/>
</dbReference>
<evidence type="ECO:0000256" key="3">
    <source>
        <dbReference type="ARBA" id="ARBA00022723"/>
    </source>
</evidence>
<dbReference type="InterPro" id="IPR002403">
    <property type="entry name" value="Cyt_P450_E_grp-IV"/>
</dbReference>
<proteinExistence type="inferred from homology"/>
<keyword evidence="3 5" id="KW-0479">Metal-binding</keyword>
<dbReference type="OrthoDB" id="1470350at2759"/>
<evidence type="ECO:0000256" key="4">
    <source>
        <dbReference type="ARBA" id="ARBA00023004"/>
    </source>
</evidence>
<dbReference type="PANTHER" id="PTHR47582">
    <property type="entry name" value="P450, PUTATIVE (EUROFUNG)-RELATED"/>
    <property type="match status" value="1"/>
</dbReference>
<protein>
    <submittedName>
        <fullName evidence="8">Cytochrome P450</fullName>
    </submittedName>
</protein>
<keyword evidence="5 6" id="KW-0349">Heme</keyword>
<dbReference type="GO" id="GO:0020037">
    <property type="term" value="F:heme binding"/>
    <property type="evidence" value="ECO:0007669"/>
    <property type="project" value="InterPro"/>
</dbReference>
<keyword evidence="4 5" id="KW-0408">Iron</keyword>
<feature type="binding site" description="axial binding residue" evidence="5">
    <location>
        <position position="431"/>
    </location>
    <ligand>
        <name>heme</name>
        <dbReference type="ChEBI" id="CHEBI:30413"/>
    </ligand>
    <ligandPart>
        <name>Fe</name>
        <dbReference type="ChEBI" id="CHEBI:18248"/>
    </ligandPart>
</feature>
<dbReference type="GO" id="GO:0005506">
    <property type="term" value="F:iron ion binding"/>
    <property type="evidence" value="ECO:0007669"/>
    <property type="project" value="InterPro"/>
</dbReference>
<dbReference type="PANTHER" id="PTHR47582:SF1">
    <property type="entry name" value="P450, PUTATIVE (EUROFUNG)-RELATED"/>
    <property type="match status" value="1"/>
</dbReference>
<reference evidence="8" key="1">
    <citation type="journal article" date="2020" name="Stud. Mycol.">
        <title>101 Dothideomycetes genomes: a test case for predicting lifestyles and emergence of pathogens.</title>
        <authorList>
            <person name="Haridas S."/>
            <person name="Albert R."/>
            <person name="Binder M."/>
            <person name="Bloem J."/>
            <person name="Labutti K."/>
            <person name="Salamov A."/>
            <person name="Andreopoulos B."/>
            <person name="Baker S."/>
            <person name="Barry K."/>
            <person name="Bills G."/>
            <person name="Bluhm B."/>
            <person name="Cannon C."/>
            <person name="Castanera R."/>
            <person name="Culley D."/>
            <person name="Daum C."/>
            <person name="Ezra D."/>
            <person name="Gonzalez J."/>
            <person name="Henrissat B."/>
            <person name="Kuo A."/>
            <person name="Liang C."/>
            <person name="Lipzen A."/>
            <person name="Lutzoni F."/>
            <person name="Magnuson J."/>
            <person name="Mondo S."/>
            <person name="Nolan M."/>
            <person name="Ohm R."/>
            <person name="Pangilinan J."/>
            <person name="Park H.-J."/>
            <person name="Ramirez L."/>
            <person name="Alfaro M."/>
            <person name="Sun H."/>
            <person name="Tritt A."/>
            <person name="Yoshinaga Y."/>
            <person name="Zwiers L.-H."/>
            <person name="Turgeon B."/>
            <person name="Goodwin S."/>
            <person name="Spatafora J."/>
            <person name="Crous P."/>
            <person name="Grigoriev I."/>
        </authorList>
    </citation>
    <scope>NUCLEOTIDE SEQUENCE</scope>
    <source>
        <strain evidence="8">CBS 122368</strain>
    </source>
</reference>
<feature type="signal peptide" evidence="7">
    <location>
        <begin position="1"/>
        <end position="20"/>
    </location>
</feature>
<dbReference type="InterPro" id="IPR053007">
    <property type="entry name" value="CYP450_monoxygenase_sec-met"/>
</dbReference>